<dbReference type="EMBL" id="JASMRX010000004">
    <property type="protein sequence ID" value="MDN6878772.1"/>
    <property type="molecule type" value="Genomic_DNA"/>
</dbReference>
<proteinExistence type="predicted"/>
<evidence type="ECO:0000313" key="2">
    <source>
        <dbReference type="Proteomes" id="UP001176500"/>
    </source>
</evidence>
<reference evidence="1" key="1">
    <citation type="submission" date="2023-05" db="EMBL/GenBank/DDBJ databases">
        <title>Cannabis rhizosphere genomes.</title>
        <authorList>
            <person name="Goff K.L."/>
        </authorList>
    </citation>
    <scope>NUCLEOTIDE SEQUENCE</scope>
    <source>
        <strain evidence="1">SPPC 2817</strain>
    </source>
</reference>
<dbReference type="RefSeq" id="WP_301480151.1">
    <property type="nucleotide sequence ID" value="NZ_CP196538.1"/>
</dbReference>
<sequence>MKNSRFIEEQIVFALKRARVRVSFKLEQRSCLKVRSLSKKYSRVVVLLYIRESGEQVQRHTKNAPQDGKALPRSRNGYFDLSYKLLQGD</sequence>
<evidence type="ECO:0000313" key="1">
    <source>
        <dbReference type="EMBL" id="MDN6878772.1"/>
    </source>
</evidence>
<accession>A0ABT8LN88</accession>
<keyword evidence="2" id="KW-1185">Reference proteome</keyword>
<name>A0ABT8LN88_9GAMM</name>
<comment type="caution">
    <text evidence="1">The sequence shown here is derived from an EMBL/GenBank/DDBJ whole genome shotgun (WGS) entry which is preliminary data.</text>
</comment>
<gene>
    <name evidence="1" type="ORF">QO199_08910</name>
</gene>
<protein>
    <submittedName>
        <fullName evidence="1">Uncharacterized protein</fullName>
    </submittedName>
</protein>
<organism evidence="1 2">
    <name type="scientific">Serratia bockelmannii</name>
    <dbReference type="NCBI Taxonomy" id="2703793"/>
    <lineage>
        <taxon>Bacteria</taxon>
        <taxon>Pseudomonadati</taxon>
        <taxon>Pseudomonadota</taxon>
        <taxon>Gammaproteobacteria</taxon>
        <taxon>Enterobacterales</taxon>
        <taxon>Yersiniaceae</taxon>
        <taxon>Serratia</taxon>
    </lineage>
</organism>
<dbReference type="Proteomes" id="UP001176500">
    <property type="component" value="Unassembled WGS sequence"/>
</dbReference>